<dbReference type="FunFam" id="3.40.50.980:FF:000001">
    <property type="entry name" value="Non-ribosomal peptide synthetase"/>
    <property type="match status" value="1"/>
</dbReference>
<dbReference type="Gene3D" id="3.30.300.30">
    <property type="match status" value="1"/>
</dbReference>
<dbReference type="GO" id="GO:0031177">
    <property type="term" value="F:phosphopantetheine binding"/>
    <property type="evidence" value="ECO:0007669"/>
    <property type="project" value="InterPro"/>
</dbReference>
<dbReference type="SUPFAM" id="SSF52777">
    <property type="entry name" value="CoA-dependent acyltransferases"/>
    <property type="match status" value="2"/>
</dbReference>
<dbReference type="FunFam" id="3.40.50.12780:FF:000012">
    <property type="entry name" value="Non-ribosomal peptide synthetase"/>
    <property type="match status" value="1"/>
</dbReference>
<dbReference type="Gene3D" id="3.30.559.30">
    <property type="entry name" value="Nonribosomal peptide synthetase, condensation domain"/>
    <property type="match status" value="1"/>
</dbReference>
<reference evidence="5 6" key="1">
    <citation type="submission" date="2017-06" db="EMBL/GenBank/DDBJ databases">
        <title>Genome sequencing of cyanobaciteial culture collection at National Institute for Environmental Studies (NIES).</title>
        <authorList>
            <person name="Hirose Y."/>
            <person name="Shimura Y."/>
            <person name="Fujisawa T."/>
            <person name="Nakamura Y."/>
            <person name="Kawachi M."/>
        </authorList>
    </citation>
    <scope>NUCLEOTIDE SEQUENCE [LARGE SCALE GENOMIC DNA]</scope>
    <source>
        <strain evidence="5 6">NIES-2135</strain>
        <plasmid evidence="6">Plasmid Plasmid2 dna</plasmid>
    </source>
</reference>
<dbReference type="InterPro" id="IPR020806">
    <property type="entry name" value="PKS_PP-bd"/>
</dbReference>
<evidence type="ECO:0000313" key="6">
    <source>
        <dbReference type="Proteomes" id="UP000217895"/>
    </source>
</evidence>
<dbReference type="PROSITE" id="PS50075">
    <property type="entry name" value="CARRIER"/>
    <property type="match status" value="1"/>
</dbReference>
<dbReference type="InterPro" id="IPR023213">
    <property type="entry name" value="CAT-like_dom_sf"/>
</dbReference>
<dbReference type="InterPro" id="IPR020845">
    <property type="entry name" value="AMP-binding_CS"/>
</dbReference>
<gene>
    <name evidence="5" type="ORF">NIES2135_65880</name>
</gene>
<dbReference type="SUPFAM" id="SSF56801">
    <property type="entry name" value="Acetyl-CoA synthetase-like"/>
    <property type="match status" value="1"/>
</dbReference>
<dbReference type="InterPro" id="IPR036736">
    <property type="entry name" value="ACP-like_sf"/>
</dbReference>
<evidence type="ECO:0000259" key="4">
    <source>
        <dbReference type="PROSITE" id="PS50075"/>
    </source>
</evidence>
<dbReference type="SUPFAM" id="SSF47336">
    <property type="entry name" value="ACP-like"/>
    <property type="match status" value="1"/>
</dbReference>
<evidence type="ECO:0000256" key="1">
    <source>
        <dbReference type="ARBA" id="ARBA00001957"/>
    </source>
</evidence>
<dbReference type="InterPro" id="IPR000873">
    <property type="entry name" value="AMP-dep_synth/lig_dom"/>
</dbReference>
<evidence type="ECO:0000313" key="5">
    <source>
        <dbReference type="EMBL" id="BAY59711.1"/>
    </source>
</evidence>
<protein>
    <submittedName>
        <fullName evidence="5">Amino acid adenylation</fullName>
    </submittedName>
</protein>
<dbReference type="InterPro" id="IPR006162">
    <property type="entry name" value="Ppantetheine_attach_site"/>
</dbReference>
<dbReference type="EMBL" id="AP018205">
    <property type="protein sequence ID" value="BAY59711.1"/>
    <property type="molecule type" value="Genomic_DNA"/>
</dbReference>
<dbReference type="PROSITE" id="PS00455">
    <property type="entry name" value="AMP_BINDING"/>
    <property type="match status" value="1"/>
</dbReference>
<dbReference type="InterPro" id="IPR001242">
    <property type="entry name" value="Condensation_dom"/>
</dbReference>
<dbReference type="InterPro" id="IPR020802">
    <property type="entry name" value="TesA-like"/>
</dbReference>
<dbReference type="GO" id="GO:0072330">
    <property type="term" value="P:monocarboxylic acid biosynthetic process"/>
    <property type="evidence" value="ECO:0007669"/>
    <property type="project" value="UniProtKB-ARBA"/>
</dbReference>
<dbReference type="InterPro" id="IPR045851">
    <property type="entry name" value="AMP-bd_C_sf"/>
</dbReference>
<dbReference type="SMART" id="SM00824">
    <property type="entry name" value="PKS_TE"/>
    <property type="match status" value="1"/>
</dbReference>
<dbReference type="InterPro" id="IPR009081">
    <property type="entry name" value="PP-bd_ACP"/>
</dbReference>
<dbReference type="PANTHER" id="PTHR45527:SF1">
    <property type="entry name" value="FATTY ACID SYNTHASE"/>
    <property type="match status" value="1"/>
</dbReference>
<evidence type="ECO:0000256" key="2">
    <source>
        <dbReference type="ARBA" id="ARBA00022450"/>
    </source>
</evidence>
<dbReference type="InterPro" id="IPR001031">
    <property type="entry name" value="Thioesterase"/>
</dbReference>
<dbReference type="Pfam" id="PF00975">
    <property type="entry name" value="Thioesterase"/>
    <property type="match status" value="1"/>
</dbReference>
<dbReference type="GO" id="GO:0043041">
    <property type="term" value="P:amino acid activation for nonribosomal peptide biosynthetic process"/>
    <property type="evidence" value="ECO:0007669"/>
    <property type="project" value="TreeGrafter"/>
</dbReference>
<dbReference type="GO" id="GO:0008610">
    <property type="term" value="P:lipid biosynthetic process"/>
    <property type="evidence" value="ECO:0007669"/>
    <property type="project" value="UniProtKB-ARBA"/>
</dbReference>
<dbReference type="NCBIfam" id="TIGR01733">
    <property type="entry name" value="AA-adenyl-dom"/>
    <property type="match status" value="1"/>
</dbReference>
<dbReference type="CDD" id="cd05930">
    <property type="entry name" value="A_NRPS"/>
    <property type="match status" value="1"/>
</dbReference>
<sequence length="1326" mass="148483">MQLQDRVIQGFRLSPQQKRLWEVQQENGIYRVQCTVRIDGDLNLGVLKSALQQIIDRHEILRTDFVRPGGLKTPIQVIAESGQLVWHKIDLRGGSVQQQQTHINALFEQDRCQAFDVEHGSGLRSTLLTLSAQQHILLLSLPALCADARTLKNLVQEVGQSYQACLRGETLDDEIVQYTQFSEWQNQFLEDEDAHIGHTYWQQQDFSRITTLKLPFKAKSIRSAPFDVRALEQQIAPETIAKINALTQQHNTTPATFFLACWMILLWRFTQQGEIIVGTACEGRNDEELETAIGLFAKYLPLRCCLQEQETFDQLLRSIDQTVQNHLQWQDYFTGNHLEQQSERGWKALPFCFDFDDQPAVYAADGLVFTLERHSPYTERFKLNLSCTQTAEALFTRFHYDATLFSDEDIQQLGEHWQVLIEGIVANPQKTIAQLPILSDRQRHQLLVEFNNTQTPVSKFCMHKRFEAQVDRTPNQIAVIFEDQQLTYAELNTRAAQLACDLQALGVKPEVRVGICLERSCDFIIAMLAVLKAGGAYVPLDPAFPRERLAFMMQDAQISVLLTQTLLLKSIPDITAPVICLDNRPDFSDSPLLSHRPTPSNLAYVIYTSGSTGKPKGVAVEHQQLCNYVQGILERLNLPEGSSFATVSTIAADLGNTAIFSALCTGGCLHIISADRATTPQAFADYCRYHAIDCLKIVPSHLEALLASGNADILPRQRLILGGEACNWSLIETIQQLAPNCVILNHYGPTETTIGVLTYQVEDLPTHARTNSVLLGRPIANTQAYVLDQQLQPVPIGIPGELYISGDNLARGYLNQPQLTAERFIHHPFSQDGRLYKTGDLVRYRTDGNLEFLGRMDDQVKIRGFRVELGEIETALCQHPDIQQAIVLLRSDVAGNPRLIAYVISHSQATSTTHDWRNFLKAQMPEYMLPSAFIRLKTLPLTPNGKIDKQALPIPDLFKSDQETTFVPPREALELQLTQIWEDLLNVRPISVTDNFFDLGGHSLLAVRLIAQIEKQFQHKLPLSSFLQAATIEHLAGILRQQPQAWERSPLIKIQSHGTNSPLFFMHPIGGNVICYASLASHLGSEQPFYGVEAPGLYGEEVPLESVEALAAHYIQALKTIQPQGPYYLGGWSMGGIVAFEMAQQLQQQGEAIALLALLDSTPPLSNTPSPTDNTNSLEDARLLADLAESTAHFFGKQLSISPTELQSLDPEQQLNYVLEVMKAANFVPPDIQPSQIQAFLQVYKSNARALMRYVPKRYSGQITLFRSSQPLPEHQTISDTISSWASLSTQPIDIHTVPGDHTTMLAEPNVQVLAAQIKDCLKRTA</sequence>
<proteinExistence type="predicted"/>
<dbReference type="Proteomes" id="UP000217895">
    <property type="component" value="Plasmid Plasmid2 dna"/>
</dbReference>
<dbReference type="Gene3D" id="3.40.50.980">
    <property type="match status" value="2"/>
</dbReference>
<feature type="domain" description="Carrier" evidence="4">
    <location>
        <begin position="968"/>
        <end position="1043"/>
    </location>
</feature>
<keyword evidence="3" id="KW-0597">Phosphoprotein</keyword>
<dbReference type="FunFam" id="2.30.38.10:FF:000001">
    <property type="entry name" value="Non-ribosomal peptide synthetase PvdI"/>
    <property type="match status" value="1"/>
</dbReference>
<dbReference type="Gene3D" id="3.40.50.1820">
    <property type="entry name" value="alpha/beta hydrolase"/>
    <property type="match status" value="1"/>
</dbReference>
<accession>A0A1Z4JSG7</accession>
<dbReference type="Gene3D" id="3.30.559.10">
    <property type="entry name" value="Chloramphenicol acetyltransferase-like domain"/>
    <property type="match status" value="1"/>
</dbReference>
<dbReference type="GO" id="GO:0005737">
    <property type="term" value="C:cytoplasm"/>
    <property type="evidence" value="ECO:0007669"/>
    <property type="project" value="TreeGrafter"/>
</dbReference>
<organism evidence="5 6">
    <name type="scientific">Leptolyngbya boryana NIES-2135</name>
    <dbReference type="NCBI Taxonomy" id="1973484"/>
    <lineage>
        <taxon>Bacteria</taxon>
        <taxon>Bacillati</taxon>
        <taxon>Cyanobacteriota</taxon>
        <taxon>Cyanophyceae</taxon>
        <taxon>Leptolyngbyales</taxon>
        <taxon>Leptolyngbyaceae</taxon>
        <taxon>Leptolyngbya group</taxon>
        <taxon>Leptolyngbya</taxon>
    </lineage>
</organism>
<geneLocation type="plasmid" evidence="5">
    <name>plasmid2</name>
</geneLocation>
<dbReference type="Pfam" id="PF00668">
    <property type="entry name" value="Condensation"/>
    <property type="match status" value="1"/>
</dbReference>
<dbReference type="InterPro" id="IPR025110">
    <property type="entry name" value="AMP-bd_C"/>
</dbReference>
<keyword evidence="6" id="KW-1185">Reference proteome</keyword>
<dbReference type="FunFam" id="1.10.1200.10:FF:000016">
    <property type="entry name" value="Non-ribosomal peptide synthase"/>
    <property type="match status" value="1"/>
</dbReference>
<dbReference type="PROSITE" id="PS00012">
    <property type="entry name" value="PHOSPHOPANTETHEINE"/>
    <property type="match status" value="1"/>
</dbReference>
<dbReference type="Gene3D" id="1.10.1200.10">
    <property type="entry name" value="ACP-like"/>
    <property type="match status" value="1"/>
</dbReference>
<keyword evidence="5" id="KW-0614">Plasmid</keyword>
<keyword evidence="2" id="KW-0596">Phosphopantetheine</keyword>
<dbReference type="Pfam" id="PF00550">
    <property type="entry name" value="PP-binding"/>
    <property type="match status" value="1"/>
</dbReference>
<dbReference type="InterPro" id="IPR029058">
    <property type="entry name" value="AB_hydrolase_fold"/>
</dbReference>
<dbReference type="PANTHER" id="PTHR45527">
    <property type="entry name" value="NONRIBOSOMAL PEPTIDE SYNTHETASE"/>
    <property type="match status" value="1"/>
</dbReference>
<dbReference type="GO" id="GO:0003824">
    <property type="term" value="F:catalytic activity"/>
    <property type="evidence" value="ECO:0007669"/>
    <property type="project" value="InterPro"/>
</dbReference>
<evidence type="ECO:0000256" key="3">
    <source>
        <dbReference type="ARBA" id="ARBA00022553"/>
    </source>
</evidence>
<dbReference type="Gene3D" id="2.30.38.10">
    <property type="entry name" value="Luciferase, Domain 3"/>
    <property type="match status" value="1"/>
</dbReference>
<dbReference type="Pfam" id="PF13193">
    <property type="entry name" value="AMP-binding_C"/>
    <property type="match status" value="1"/>
</dbReference>
<comment type="cofactor">
    <cofactor evidence="1">
        <name>pantetheine 4'-phosphate</name>
        <dbReference type="ChEBI" id="CHEBI:47942"/>
    </cofactor>
</comment>
<dbReference type="GO" id="GO:0044550">
    <property type="term" value="P:secondary metabolite biosynthetic process"/>
    <property type="evidence" value="ECO:0007669"/>
    <property type="project" value="UniProtKB-ARBA"/>
</dbReference>
<dbReference type="InterPro" id="IPR010071">
    <property type="entry name" value="AA_adenyl_dom"/>
</dbReference>
<name>A0A1Z4JSG7_LEPBY</name>
<dbReference type="FunFam" id="3.30.300.30:FF:000010">
    <property type="entry name" value="Enterobactin synthetase component F"/>
    <property type="match status" value="1"/>
</dbReference>
<dbReference type="Pfam" id="PF00501">
    <property type="entry name" value="AMP-binding"/>
    <property type="match status" value="1"/>
</dbReference>
<dbReference type="SUPFAM" id="SSF53474">
    <property type="entry name" value="alpha/beta-Hydrolases"/>
    <property type="match status" value="1"/>
</dbReference>
<dbReference type="SMART" id="SM00823">
    <property type="entry name" value="PKS_PP"/>
    <property type="match status" value="1"/>
</dbReference>